<organism evidence="2 3">
    <name type="scientific">Marasmius crinis-equi</name>
    <dbReference type="NCBI Taxonomy" id="585013"/>
    <lineage>
        <taxon>Eukaryota</taxon>
        <taxon>Fungi</taxon>
        <taxon>Dikarya</taxon>
        <taxon>Basidiomycota</taxon>
        <taxon>Agaricomycotina</taxon>
        <taxon>Agaricomycetes</taxon>
        <taxon>Agaricomycetidae</taxon>
        <taxon>Agaricales</taxon>
        <taxon>Marasmiineae</taxon>
        <taxon>Marasmiaceae</taxon>
        <taxon>Marasmius</taxon>
    </lineage>
</organism>
<proteinExistence type="predicted"/>
<evidence type="ECO:0000313" key="3">
    <source>
        <dbReference type="Proteomes" id="UP001465976"/>
    </source>
</evidence>
<keyword evidence="1" id="KW-0732">Signal</keyword>
<comment type="caution">
    <text evidence="2">The sequence shown here is derived from an EMBL/GenBank/DDBJ whole genome shotgun (WGS) entry which is preliminary data.</text>
</comment>
<dbReference type="Proteomes" id="UP001465976">
    <property type="component" value="Unassembled WGS sequence"/>
</dbReference>
<protein>
    <submittedName>
        <fullName evidence="2">Dye-decolorizing heme-containing peroxidase</fullName>
    </submittedName>
</protein>
<name>A0ABR3EJ52_9AGAR</name>
<dbReference type="GO" id="GO:0004601">
    <property type="term" value="F:peroxidase activity"/>
    <property type="evidence" value="ECO:0007669"/>
    <property type="project" value="UniProtKB-KW"/>
</dbReference>
<reference evidence="2 3" key="1">
    <citation type="submission" date="2024-02" db="EMBL/GenBank/DDBJ databases">
        <title>A draft genome for the cacao thread blight pathogen Marasmius crinis-equi.</title>
        <authorList>
            <person name="Cohen S.P."/>
            <person name="Baruah I.K."/>
            <person name="Amoako-Attah I."/>
            <person name="Bukari Y."/>
            <person name="Meinhardt L.W."/>
            <person name="Bailey B.A."/>
        </authorList>
    </citation>
    <scope>NUCLEOTIDE SEQUENCE [LARGE SCALE GENOMIC DNA]</scope>
    <source>
        <strain evidence="2 3">GH-76</strain>
    </source>
</reference>
<keyword evidence="3" id="KW-1185">Reference proteome</keyword>
<gene>
    <name evidence="2" type="primary">DyP1_18</name>
    <name evidence="2" type="ORF">V5O48_019193</name>
</gene>
<dbReference type="EMBL" id="JBAHYK010004310">
    <property type="protein sequence ID" value="KAL0562885.1"/>
    <property type="molecule type" value="Genomic_DNA"/>
</dbReference>
<sequence length="92" mass="9841">MGFMGIVLLAKFRPITAAPNFPAGTNTGVDATIGSTNLGPPGDASRTISGLDWNDHSKKFKIHKDFVVTRGGEYFFSPPVSAIKGRLAEMNM</sequence>
<evidence type="ECO:0000313" key="2">
    <source>
        <dbReference type="EMBL" id="KAL0562885.1"/>
    </source>
</evidence>
<feature type="signal peptide" evidence="1">
    <location>
        <begin position="1"/>
        <end position="17"/>
    </location>
</feature>
<keyword evidence="2" id="KW-0575">Peroxidase</keyword>
<dbReference type="SUPFAM" id="SSF54909">
    <property type="entry name" value="Dimeric alpha+beta barrel"/>
    <property type="match status" value="1"/>
</dbReference>
<accession>A0ABR3EJ52</accession>
<dbReference type="InterPro" id="IPR011008">
    <property type="entry name" value="Dimeric_a/b-barrel"/>
</dbReference>
<keyword evidence="2" id="KW-0560">Oxidoreductase</keyword>
<feature type="chain" id="PRO_5046812892" evidence="1">
    <location>
        <begin position="18"/>
        <end position="92"/>
    </location>
</feature>
<evidence type="ECO:0000256" key="1">
    <source>
        <dbReference type="SAM" id="SignalP"/>
    </source>
</evidence>